<dbReference type="EMBL" id="QLTA01000101">
    <property type="protein sequence ID" value="RAR71401.1"/>
    <property type="molecule type" value="Genomic_DNA"/>
</dbReference>
<dbReference type="AlphaFoldDB" id="A0A328YBI7"/>
<sequence>MTRADEAEFSMLLKEEINGLYFIDNHAWKASSPMVKDSIDNCYSAANSSVAIVSGEIITLDFYSKNLIKEVGSSGIYHGGTIGSGIVKYLHSSEASYIPGGLRNGTLMASYDSVKSPETDSFVKSIWNICKKHGRKLYPITNIAAGVVSPKPHAKFIAWPDAIAKFDQVNGLYLTNNTMAYFTSKPG</sequence>
<organism evidence="1 2">
    <name type="scientific">Paracidovorax anthurii</name>
    <dbReference type="NCBI Taxonomy" id="78229"/>
    <lineage>
        <taxon>Bacteria</taxon>
        <taxon>Pseudomonadati</taxon>
        <taxon>Pseudomonadota</taxon>
        <taxon>Betaproteobacteria</taxon>
        <taxon>Burkholderiales</taxon>
        <taxon>Comamonadaceae</taxon>
        <taxon>Paracidovorax</taxon>
    </lineage>
</organism>
<gene>
    <name evidence="1" type="ORF">AX018_11011</name>
</gene>
<reference evidence="1 2" key="1">
    <citation type="submission" date="2018-06" db="EMBL/GenBank/DDBJ databases">
        <title>Genomic Encyclopedia of Archaeal and Bacterial Type Strains, Phase II (KMG-II): from individual species to whole genera.</title>
        <authorList>
            <person name="Goeker M."/>
        </authorList>
    </citation>
    <scope>NUCLEOTIDE SEQUENCE [LARGE SCALE GENOMIC DNA]</scope>
    <source>
        <strain evidence="1 2">CFPB 3232</strain>
    </source>
</reference>
<keyword evidence="2" id="KW-1185">Reference proteome</keyword>
<protein>
    <submittedName>
        <fullName evidence="1">Uncharacterized protein</fullName>
    </submittedName>
</protein>
<name>A0A328YBI7_9BURK</name>
<dbReference type="RefSeq" id="WP_146749444.1">
    <property type="nucleotide sequence ID" value="NZ_CBCSGC010000192.1"/>
</dbReference>
<evidence type="ECO:0000313" key="2">
    <source>
        <dbReference type="Proteomes" id="UP000248856"/>
    </source>
</evidence>
<accession>A0A328YBI7</accession>
<comment type="caution">
    <text evidence="1">The sequence shown here is derived from an EMBL/GenBank/DDBJ whole genome shotgun (WGS) entry which is preliminary data.</text>
</comment>
<evidence type="ECO:0000313" key="1">
    <source>
        <dbReference type="EMBL" id="RAR71401.1"/>
    </source>
</evidence>
<dbReference type="OrthoDB" id="6454754at2"/>
<dbReference type="Proteomes" id="UP000248856">
    <property type="component" value="Unassembled WGS sequence"/>
</dbReference>
<proteinExistence type="predicted"/>